<dbReference type="EMBL" id="LWSA01000105">
    <property type="protein sequence ID" value="OCX73429.1"/>
    <property type="molecule type" value="Genomic_DNA"/>
</dbReference>
<gene>
    <name evidence="1" type="ORF">A6P07_08475</name>
</gene>
<reference evidence="1 2" key="1">
    <citation type="journal article" date="2016" name="Int. J. Mol. Sci.">
        <title>Comparative genomics of the extreme acidophile Acidithiobacillus thiooxidans reveals intraspecific divergence and niche adaptation.</title>
        <authorList>
            <person name="Zhang X."/>
            <person name="Feng X."/>
            <person name="Tao J."/>
            <person name="Ma L."/>
            <person name="Xiao Y."/>
            <person name="Liang Y."/>
            <person name="Liu X."/>
            <person name="Yin H."/>
        </authorList>
    </citation>
    <scope>NUCLEOTIDE SEQUENCE [LARGE SCALE GENOMIC DNA]</scope>
    <source>
        <strain evidence="1 2">A02</strain>
    </source>
</reference>
<proteinExistence type="predicted"/>
<dbReference type="Proteomes" id="UP000094893">
    <property type="component" value="Unassembled WGS sequence"/>
</dbReference>
<evidence type="ECO:0000313" key="2">
    <source>
        <dbReference type="Proteomes" id="UP000094893"/>
    </source>
</evidence>
<organism evidence="1 2">
    <name type="scientific">Acidithiobacillus thiooxidans</name>
    <name type="common">Thiobacillus thiooxidans</name>
    <dbReference type="NCBI Taxonomy" id="930"/>
    <lineage>
        <taxon>Bacteria</taxon>
        <taxon>Pseudomonadati</taxon>
        <taxon>Pseudomonadota</taxon>
        <taxon>Acidithiobacillia</taxon>
        <taxon>Acidithiobacillales</taxon>
        <taxon>Acidithiobacillaceae</taxon>
        <taxon>Acidithiobacillus</taxon>
    </lineage>
</organism>
<name>A0A1C2IY71_ACITH</name>
<evidence type="ECO:0000313" key="1">
    <source>
        <dbReference type="EMBL" id="OCX73429.1"/>
    </source>
</evidence>
<accession>A0A1C2IY71</accession>
<dbReference type="RefSeq" id="WP_024894691.1">
    <property type="nucleotide sequence ID" value="NZ_LWRZ01000397.1"/>
</dbReference>
<protein>
    <submittedName>
        <fullName evidence="1">Uncharacterized protein</fullName>
    </submittedName>
</protein>
<comment type="caution">
    <text evidence="1">The sequence shown here is derived from an EMBL/GenBank/DDBJ whole genome shotgun (WGS) entry which is preliminary data.</text>
</comment>
<sequence length="73" mass="8142">MDVANSQSISEVNRQLKDRYPGPCGPRYWLMDEGGGIVVRGWRLELNGTPMGDHLAVCRTVDEALNWIDTHSG</sequence>
<dbReference type="AlphaFoldDB" id="A0A1C2IY71"/>